<dbReference type="EC" id="3.6.1.-" evidence="1"/>
<dbReference type="Gene3D" id="1.10.10.10">
    <property type="entry name" value="Winged helix-like DNA-binding domain superfamily/Winged helix DNA-binding domain"/>
    <property type="match status" value="1"/>
</dbReference>
<dbReference type="InterPro" id="IPR036390">
    <property type="entry name" value="WH_DNA-bd_sf"/>
</dbReference>
<dbReference type="InterPro" id="IPR038475">
    <property type="entry name" value="RecG_C_sf"/>
</dbReference>
<dbReference type="EMBL" id="AABF01000049">
    <property type="protein sequence ID" value="EAA24181.1"/>
    <property type="molecule type" value="Genomic_DNA"/>
</dbReference>
<dbReference type="AlphaFoldDB" id="Q7P603"/>
<dbReference type="Proteomes" id="UP000006454">
    <property type="component" value="Unassembled WGS sequence"/>
</dbReference>
<gene>
    <name evidence="1" type="ORF">FNV1172</name>
</gene>
<dbReference type="InterPro" id="IPR036388">
    <property type="entry name" value="WH-like_DNA-bd_sf"/>
</dbReference>
<sequence length="214" mass="24968">MLVNISIILQYKKALEVFNRYYKYEQIIGSERIEKELIPERAFREVIANALIHRTWDVNSNIRISMYEDKIEVSSPGGLPSGISEKEYLNGQISQLRNPILANIFFRLKYIEMFGTGIRRINESYKDFAVKPNFEIFENSIKITLPIIKTKLLLTTDERIIMDILEKGNILSSGEISETTKLKKDKLNRLLKKLIQKNYIDIIGNGRGTRYFKK</sequence>
<proteinExistence type="predicted"/>
<keyword evidence="1" id="KW-0347">Helicase</keyword>
<dbReference type="GO" id="GO:0004386">
    <property type="term" value="F:helicase activity"/>
    <property type="evidence" value="ECO:0007669"/>
    <property type="project" value="UniProtKB-KW"/>
</dbReference>
<organism evidence="1 2">
    <name type="scientific">Fusobacterium vincentii ATCC 49256</name>
    <dbReference type="NCBI Taxonomy" id="209882"/>
    <lineage>
        <taxon>Bacteria</taxon>
        <taxon>Fusobacteriati</taxon>
        <taxon>Fusobacteriota</taxon>
        <taxon>Fusobacteriia</taxon>
        <taxon>Fusobacteriales</taxon>
        <taxon>Fusobacteriaceae</taxon>
        <taxon>Fusobacterium</taxon>
    </lineage>
</organism>
<dbReference type="PANTHER" id="PTHR30595">
    <property type="entry name" value="GLPR-RELATED TRANSCRIPTIONAL REPRESSOR"/>
    <property type="match status" value="1"/>
</dbReference>
<keyword evidence="1" id="KW-0547">Nucleotide-binding</keyword>
<evidence type="ECO:0000313" key="2">
    <source>
        <dbReference type="Proteomes" id="UP000006454"/>
    </source>
</evidence>
<reference evidence="1 2" key="1">
    <citation type="journal article" date="2003" name="Genome Res.">
        <title>Genome analysis of F. nucleatum sub spp vincentii and its comparison with the genome of F. nucleatum ATCC 25586.</title>
        <authorList>
            <person name="Kapatral V."/>
            <person name="Ivanova N."/>
            <person name="Anderson I."/>
            <person name="Reznik G."/>
            <person name="Bhattacharyya A."/>
            <person name="Gardner W.L."/>
            <person name="Mikhailova N."/>
            <person name="Lapidus A."/>
            <person name="Larsen N."/>
            <person name="D'Souza M."/>
            <person name="Walunas T."/>
            <person name="Haselkorn R."/>
            <person name="Overbeek R."/>
            <person name="Kyrpides N."/>
        </authorList>
    </citation>
    <scope>NUCLEOTIDE SEQUENCE [LARGE SCALE GENOMIC DNA]</scope>
    <source>
        <strain evidence="1 2">ATCC 49256</strain>
    </source>
</reference>
<dbReference type="Pfam" id="PF13749">
    <property type="entry name" value="HATPase_c_4"/>
    <property type="match status" value="1"/>
</dbReference>
<name>Q7P603_FUSVC</name>
<keyword evidence="1" id="KW-0067">ATP-binding</keyword>
<accession>Q7P603</accession>
<keyword evidence="1" id="KW-0378">Hydrolase</keyword>
<evidence type="ECO:0000313" key="1">
    <source>
        <dbReference type="EMBL" id="EAA24181.1"/>
    </source>
</evidence>
<dbReference type="PANTHER" id="PTHR30595:SF6">
    <property type="entry name" value="SCHLAFEN ALBA-2 DOMAIN-CONTAINING PROTEIN"/>
    <property type="match status" value="1"/>
</dbReference>
<dbReference type="Gene3D" id="3.30.565.60">
    <property type="match status" value="1"/>
</dbReference>
<dbReference type="SUPFAM" id="SSF46785">
    <property type="entry name" value="Winged helix' DNA-binding domain"/>
    <property type="match status" value="1"/>
</dbReference>
<comment type="caution">
    <text evidence="1">The sequence shown here is derived from an EMBL/GenBank/DDBJ whole genome shotgun (WGS) entry which is preliminary data.</text>
</comment>
<protein>
    <submittedName>
        <fullName evidence="1">ATP-dependent DNA helicase recG</fullName>
        <ecNumber evidence="1">3.6.1.-</ecNumber>
    </submittedName>
</protein>
<dbReference type="GO" id="GO:0016787">
    <property type="term" value="F:hydrolase activity"/>
    <property type="evidence" value="ECO:0007669"/>
    <property type="project" value="UniProtKB-KW"/>
</dbReference>